<evidence type="ECO:0000313" key="1">
    <source>
        <dbReference type="EMBL" id="KAI5671960.1"/>
    </source>
</evidence>
<dbReference type="EMBL" id="CM044703">
    <property type="protein sequence ID" value="KAI5671960.1"/>
    <property type="molecule type" value="Genomic_DNA"/>
</dbReference>
<reference evidence="2" key="1">
    <citation type="journal article" date="2023" name="Nat. Plants">
        <title>Single-cell RNA sequencing provides a high-resolution roadmap for understanding the multicellular compartmentation of specialized metabolism.</title>
        <authorList>
            <person name="Sun S."/>
            <person name="Shen X."/>
            <person name="Li Y."/>
            <person name="Li Y."/>
            <person name="Wang S."/>
            <person name="Li R."/>
            <person name="Zhang H."/>
            <person name="Shen G."/>
            <person name="Guo B."/>
            <person name="Wei J."/>
            <person name="Xu J."/>
            <person name="St-Pierre B."/>
            <person name="Chen S."/>
            <person name="Sun C."/>
        </authorList>
    </citation>
    <scope>NUCLEOTIDE SEQUENCE [LARGE SCALE GENOMIC DNA]</scope>
</reference>
<name>A0ACC0BH17_CATRO</name>
<dbReference type="Proteomes" id="UP001060085">
    <property type="component" value="Linkage Group LG03"/>
</dbReference>
<protein>
    <submittedName>
        <fullName evidence="1">Uncharacterized protein</fullName>
    </submittedName>
</protein>
<evidence type="ECO:0000313" key="2">
    <source>
        <dbReference type="Proteomes" id="UP001060085"/>
    </source>
</evidence>
<proteinExistence type="predicted"/>
<sequence>MNSSGRTRTTRRNAAKDASRFDSPTRLHCRPGEESYAFMVQGSLEFSMRVFKWYVDFKLATEASLFYYFKKSSFFLIATAIGKPLKIDDPTMALSRPSVARVCVELDLLKPLPSRVWIGTKSRKGYWQTVNYEDLPSYYLFCLLMGHSMQQYKRRNGPAITPTLAHNK</sequence>
<accession>A0ACC0BH17</accession>
<gene>
    <name evidence="1" type="ORF">M9H77_12324</name>
</gene>
<comment type="caution">
    <text evidence="1">The sequence shown here is derived from an EMBL/GenBank/DDBJ whole genome shotgun (WGS) entry which is preliminary data.</text>
</comment>
<organism evidence="1 2">
    <name type="scientific">Catharanthus roseus</name>
    <name type="common">Madagascar periwinkle</name>
    <name type="synonym">Vinca rosea</name>
    <dbReference type="NCBI Taxonomy" id="4058"/>
    <lineage>
        <taxon>Eukaryota</taxon>
        <taxon>Viridiplantae</taxon>
        <taxon>Streptophyta</taxon>
        <taxon>Embryophyta</taxon>
        <taxon>Tracheophyta</taxon>
        <taxon>Spermatophyta</taxon>
        <taxon>Magnoliopsida</taxon>
        <taxon>eudicotyledons</taxon>
        <taxon>Gunneridae</taxon>
        <taxon>Pentapetalae</taxon>
        <taxon>asterids</taxon>
        <taxon>lamiids</taxon>
        <taxon>Gentianales</taxon>
        <taxon>Apocynaceae</taxon>
        <taxon>Rauvolfioideae</taxon>
        <taxon>Vinceae</taxon>
        <taxon>Catharanthinae</taxon>
        <taxon>Catharanthus</taxon>
    </lineage>
</organism>
<keyword evidence="2" id="KW-1185">Reference proteome</keyword>